<feature type="transmembrane region" description="Helical" evidence="1">
    <location>
        <begin position="148"/>
        <end position="168"/>
    </location>
</feature>
<evidence type="ECO:0000313" key="3">
    <source>
        <dbReference type="Proteomes" id="UP000519897"/>
    </source>
</evidence>
<organism evidence="2 3">
    <name type="scientific">Rhizobium rhizoryzae</name>
    <dbReference type="NCBI Taxonomy" id="451876"/>
    <lineage>
        <taxon>Bacteria</taxon>
        <taxon>Pseudomonadati</taxon>
        <taxon>Pseudomonadota</taxon>
        <taxon>Alphaproteobacteria</taxon>
        <taxon>Hyphomicrobiales</taxon>
        <taxon>Rhizobiaceae</taxon>
        <taxon>Rhizobium/Agrobacterium group</taxon>
        <taxon>Rhizobium</taxon>
    </lineage>
</organism>
<sequence>MRFIEPLRPQIERLRALPLSLRQALAARKGVGSSEIPALVIAKNGRVGEVELQSGSQTIGGDVSSDIIVLGLEARPCLRVELQNEDGEVSAVAEALVDGVRVGSRRLQRGEFFPVLPGDQFAIRDVQLSLKGLSSLERGATAKRKMTAAVLLSAALALMVFALIGIPAEPSQREAQQVVSATAPINVTMKELREAFRMSGLKLDVRLDQSAGELLIGDEQIELNIVDKERLSSIISVFSKRSALPLVDRTKLTSGLDSMIAASALEPVKFVVGTDGKRYQEGDVFAQKWKIDAIEPGSVKLSRDGKQDVISMGPVSDPLVLRLADRNRAAVSKP</sequence>
<dbReference type="AlphaFoldDB" id="A0A7W6LHA0"/>
<keyword evidence="1" id="KW-0812">Transmembrane</keyword>
<dbReference type="RefSeq" id="WP_165131306.1">
    <property type="nucleotide sequence ID" value="NZ_CP049249.1"/>
</dbReference>
<name>A0A7W6LHA0_9HYPH</name>
<keyword evidence="3" id="KW-1185">Reference proteome</keyword>
<reference evidence="2 3" key="1">
    <citation type="submission" date="2020-08" db="EMBL/GenBank/DDBJ databases">
        <title>Genomic Encyclopedia of Type Strains, Phase IV (KMG-IV): sequencing the most valuable type-strain genomes for metagenomic binning, comparative biology and taxonomic classification.</title>
        <authorList>
            <person name="Goeker M."/>
        </authorList>
    </citation>
    <scope>NUCLEOTIDE SEQUENCE [LARGE SCALE GENOMIC DNA]</scope>
    <source>
        <strain evidence="2 3">DSM 29514</strain>
    </source>
</reference>
<keyword evidence="1" id="KW-0472">Membrane</keyword>
<keyword evidence="1" id="KW-1133">Transmembrane helix</keyword>
<dbReference type="Proteomes" id="UP000519897">
    <property type="component" value="Unassembled WGS sequence"/>
</dbReference>
<evidence type="ECO:0000313" key="2">
    <source>
        <dbReference type="EMBL" id="MBB4144391.1"/>
    </source>
</evidence>
<comment type="caution">
    <text evidence="2">The sequence shown here is derived from an EMBL/GenBank/DDBJ whole genome shotgun (WGS) entry which is preliminary data.</text>
</comment>
<evidence type="ECO:0000256" key="1">
    <source>
        <dbReference type="SAM" id="Phobius"/>
    </source>
</evidence>
<accession>A0A7W6LHA0</accession>
<protein>
    <submittedName>
        <fullName evidence="2">Uncharacterized protein</fullName>
    </submittedName>
</protein>
<gene>
    <name evidence="2" type="ORF">GGQ72_002948</name>
</gene>
<dbReference type="EMBL" id="JACIEC010000003">
    <property type="protein sequence ID" value="MBB4144391.1"/>
    <property type="molecule type" value="Genomic_DNA"/>
</dbReference>
<proteinExistence type="predicted"/>